<feature type="region of interest" description="Disordered" evidence="1">
    <location>
        <begin position="1"/>
        <end position="188"/>
    </location>
</feature>
<comment type="caution">
    <text evidence="2">The sequence shown here is derived from an EMBL/GenBank/DDBJ whole genome shotgun (WGS) entry which is preliminary data.</text>
</comment>
<evidence type="ECO:0000256" key="1">
    <source>
        <dbReference type="SAM" id="MobiDB-lite"/>
    </source>
</evidence>
<dbReference type="AlphaFoldDB" id="A0A9N8DA99"/>
<gene>
    <name evidence="2" type="ORF">SEMRO_62_G035540.1</name>
</gene>
<name>A0A9N8DA99_9STRA</name>
<dbReference type="EMBL" id="CAICTM010000061">
    <property type="protein sequence ID" value="CAB9499502.1"/>
    <property type="molecule type" value="Genomic_DNA"/>
</dbReference>
<feature type="compositionally biased region" description="Polar residues" evidence="1">
    <location>
        <begin position="77"/>
        <end position="109"/>
    </location>
</feature>
<keyword evidence="3" id="KW-1185">Reference proteome</keyword>
<feature type="compositionally biased region" description="Polar residues" evidence="1">
    <location>
        <begin position="253"/>
        <end position="267"/>
    </location>
</feature>
<feature type="compositionally biased region" description="Polar residues" evidence="1">
    <location>
        <begin position="120"/>
        <end position="130"/>
    </location>
</feature>
<feature type="compositionally biased region" description="Polar residues" evidence="1">
    <location>
        <begin position="137"/>
        <end position="151"/>
    </location>
</feature>
<reference evidence="2" key="1">
    <citation type="submission" date="2020-06" db="EMBL/GenBank/DDBJ databases">
        <authorList>
            <consortium name="Plant Systems Biology data submission"/>
        </authorList>
    </citation>
    <scope>NUCLEOTIDE SEQUENCE</scope>
    <source>
        <strain evidence="2">D6</strain>
    </source>
</reference>
<proteinExistence type="predicted"/>
<organism evidence="2 3">
    <name type="scientific">Seminavis robusta</name>
    <dbReference type="NCBI Taxonomy" id="568900"/>
    <lineage>
        <taxon>Eukaryota</taxon>
        <taxon>Sar</taxon>
        <taxon>Stramenopiles</taxon>
        <taxon>Ochrophyta</taxon>
        <taxon>Bacillariophyta</taxon>
        <taxon>Bacillariophyceae</taxon>
        <taxon>Bacillariophycidae</taxon>
        <taxon>Naviculales</taxon>
        <taxon>Naviculaceae</taxon>
        <taxon>Seminavis</taxon>
    </lineage>
</organism>
<protein>
    <submittedName>
        <fullName evidence="2">Uncharacterized protein</fullName>
    </submittedName>
</protein>
<accession>A0A9N8DA99</accession>
<sequence>MEANNSHQRKSSGESSSSDDGIRESALNSRVGWKHSGTGDDNGAGHAHINGAVPPSNQEEEIGEANSTGNKKIPTMEEQNQSTTTCSTLVQSQSHPGGPQSGVTESTIDSRIAIKVAQERQLQNQGTGNASAEIDLESNNIPQNAPQSSTGRMPASAAVTGGGRHDQSFASGHHHPGPQSATESTIDSRIAIKVVQERLLQNQGNASTEIDLESSDIPQNAPQTLAGRMMPASVAVTGGHRDQSFAFGHHPGQPQSVTESTLTAELP</sequence>
<evidence type="ECO:0000313" key="2">
    <source>
        <dbReference type="EMBL" id="CAB9499502.1"/>
    </source>
</evidence>
<feature type="region of interest" description="Disordered" evidence="1">
    <location>
        <begin position="241"/>
        <end position="267"/>
    </location>
</feature>
<evidence type="ECO:0000313" key="3">
    <source>
        <dbReference type="Proteomes" id="UP001153069"/>
    </source>
</evidence>
<dbReference type="Proteomes" id="UP001153069">
    <property type="component" value="Unassembled WGS sequence"/>
</dbReference>